<dbReference type="NCBIfam" id="TIGR02564">
    <property type="entry name" value="cas_Csy1"/>
    <property type="match status" value="1"/>
</dbReference>
<evidence type="ECO:0000313" key="1">
    <source>
        <dbReference type="EMBL" id="ABP60084.1"/>
    </source>
</evidence>
<name>A0A9J9GFV1_ENT38</name>
<dbReference type="AlphaFoldDB" id="A0A9J9GFV1"/>
<dbReference type="KEGG" id="ent:Ent638_1403"/>
<dbReference type="RefSeq" id="WP_012016803.1">
    <property type="nucleotide sequence ID" value="NC_009436.1"/>
</dbReference>
<dbReference type="Proteomes" id="UP000000230">
    <property type="component" value="Chromosome"/>
</dbReference>
<dbReference type="InterPro" id="IPR013397">
    <property type="entry name" value="CRISPR-assoc_prot_Csy1"/>
</dbReference>
<proteinExistence type="predicted"/>
<dbReference type="CDD" id="cd09735">
    <property type="entry name" value="Csy1_I-F"/>
    <property type="match status" value="1"/>
</dbReference>
<protein>
    <submittedName>
        <fullName evidence="1">CRISPR-associated protein, Csy1 family</fullName>
    </submittedName>
</protein>
<sequence length="435" mass="49767">MSEATLTAFIAEYIAGRRQTKLEAFDKEAAKRNDADIYALAVERHELELRYEPAAWLTDAAKRAGQISLVTHVAKFAHGDSRSSSILIEKQDLEGYLNSSTIPSLIIDASGNAAALDVAKFLQIKIDGYSLLDRIRSGNYTALEYYAKNTHQLEKWVSGFLSAVNITKVSSHKLAKQIYFPVGTGYHLLVPLFSTSFAHEIYHIFKSNYFSEETKVARKALRDKSWHSGTVIFYPEMLKMHFGGSNPQGISALNTARRGEMHLLSCEPPKDKVIKTPPRMIKSIFAVPGSFNNKAAPLINHLTDLLSGKTSKRGAHLHKFRDDLLLQISNLLFDASSGLQRKEWQGWTTQCPDLVRHQKLWLDPWQSKIDEDFKFEREKGDWKELVIKDFSLWVNYRLGESLSDIGETERREWERNVDLLRYLRLSEKMIEWELK</sequence>
<reference evidence="2" key="1">
    <citation type="journal article" date="2010" name="PLoS Genet.">
        <title>Genome sequence of the plant growth promoting endophytic bacterium Enterobacter sp. 638.</title>
        <authorList>
            <person name="Taghavi S."/>
            <person name="van der Lelie D."/>
            <person name="Hoffman A."/>
            <person name="Zhang Y.B."/>
            <person name="Walla M.D."/>
            <person name="Vangronsveld J."/>
            <person name="Newman L."/>
            <person name="Monchy S."/>
        </authorList>
    </citation>
    <scope>NUCLEOTIDE SEQUENCE [LARGE SCALE GENOMIC DNA]</scope>
    <source>
        <strain evidence="2">638</strain>
    </source>
</reference>
<dbReference type="EMBL" id="CP000653">
    <property type="protein sequence ID" value="ABP60084.1"/>
    <property type="molecule type" value="Genomic_DNA"/>
</dbReference>
<keyword evidence="2" id="KW-1185">Reference proteome</keyword>
<gene>
    <name evidence="1" type="ordered locus">Ent638_1403</name>
</gene>
<dbReference type="OrthoDB" id="9815616at2"/>
<organism evidence="1 2">
    <name type="scientific">Enterobacter sp. (strain 638)</name>
    <dbReference type="NCBI Taxonomy" id="399742"/>
    <lineage>
        <taxon>Bacteria</taxon>
        <taxon>Pseudomonadati</taxon>
        <taxon>Pseudomonadota</taxon>
        <taxon>Gammaproteobacteria</taxon>
        <taxon>Enterobacterales</taxon>
        <taxon>Enterobacteriaceae</taxon>
        <taxon>Enterobacter</taxon>
    </lineage>
</organism>
<dbReference type="Pfam" id="PF09611">
    <property type="entry name" value="Cas_Csy1"/>
    <property type="match status" value="1"/>
</dbReference>
<accession>A0A9J9GFV1</accession>
<evidence type="ECO:0000313" key="2">
    <source>
        <dbReference type="Proteomes" id="UP000000230"/>
    </source>
</evidence>